<dbReference type="EMBL" id="DSVL01000031">
    <property type="protein sequence ID" value="HFH28082.1"/>
    <property type="molecule type" value="Genomic_DNA"/>
</dbReference>
<name>A0A7C3I4X1_9SPIR</name>
<reference evidence="1" key="1">
    <citation type="journal article" date="2020" name="mSystems">
        <title>Genome- and Community-Level Interaction Insights into Carbon Utilization and Element Cycling Functions of Hydrothermarchaeota in Hydrothermal Sediment.</title>
        <authorList>
            <person name="Zhou Z."/>
            <person name="Liu Y."/>
            <person name="Xu W."/>
            <person name="Pan J."/>
            <person name="Luo Z.H."/>
            <person name="Li M."/>
        </authorList>
    </citation>
    <scope>NUCLEOTIDE SEQUENCE [LARGE SCALE GENOMIC DNA]</scope>
    <source>
        <strain evidence="1">SpSt-503</strain>
    </source>
</reference>
<accession>A0A7C3I4X1</accession>
<proteinExistence type="predicted"/>
<gene>
    <name evidence="1" type="ORF">ENS59_01010</name>
</gene>
<protein>
    <submittedName>
        <fullName evidence="1">Uncharacterized protein</fullName>
    </submittedName>
</protein>
<sequence length="64" mass="7565">MMKDKEPVIQLTLSEILTIFPRLKIYEDTLSELERDILTKMEGLLYDNLSIDELETLLKRISHD</sequence>
<dbReference type="AlphaFoldDB" id="A0A7C3I4X1"/>
<comment type="caution">
    <text evidence="1">The sequence shown here is derived from an EMBL/GenBank/DDBJ whole genome shotgun (WGS) entry which is preliminary data.</text>
</comment>
<evidence type="ECO:0000313" key="1">
    <source>
        <dbReference type="EMBL" id="HFH28082.1"/>
    </source>
</evidence>
<organism evidence="1">
    <name type="scientific">Gracilinema caldarium</name>
    <dbReference type="NCBI Taxonomy" id="215591"/>
    <lineage>
        <taxon>Bacteria</taxon>
        <taxon>Pseudomonadati</taxon>
        <taxon>Spirochaetota</taxon>
        <taxon>Spirochaetia</taxon>
        <taxon>Spirochaetales</taxon>
        <taxon>Breznakiellaceae</taxon>
        <taxon>Gracilinema</taxon>
    </lineage>
</organism>